<feature type="compositionally biased region" description="Low complexity" evidence="1">
    <location>
        <begin position="36"/>
        <end position="54"/>
    </location>
</feature>
<gene>
    <name evidence="2" type="ORF">JGB26_15655</name>
</gene>
<feature type="compositionally biased region" description="Basic and acidic residues" evidence="1">
    <location>
        <begin position="57"/>
        <end position="66"/>
    </location>
</feature>
<dbReference type="Proteomes" id="UP000634780">
    <property type="component" value="Unassembled WGS sequence"/>
</dbReference>
<name>A0ABS0X6B7_9ACTN</name>
<proteinExistence type="predicted"/>
<organism evidence="2 3">
    <name type="scientific">Streptomyces flavofungini</name>
    <dbReference type="NCBI Taxonomy" id="68200"/>
    <lineage>
        <taxon>Bacteria</taxon>
        <taxon>Bacillati</taxon>
        <taxon>Actinomycetota</taxon>
        <taxon>Actinomycetes</taxon>
        <taxon>Kitasatosporales</taxon>
        <taxon>Streptomycetaceae</taxon>
        <taxon>Streptomyces</taxon>
    </lineage>
</organism>
<dbReference type="RefSeq" id="WP_190117607.1">
    <property type="nucleotide sequence ID" value="NZ_BMVR01000008.1"/>
</dbReference>
<dbReference type="EMBL" id="JAEKOZ010000008">
    <property type="protein sequence ID" value="MBJ3808531.1"/>
    <property type="molecule type" value="Genomic_DNA"/>
</dbReference>
<comment type="caution">
    <text evidence="2">The sequence shown here is derived from an EMBL/GenBank/DDBJ whole genome shotgun (WGS) entry which is preliminary data.</text>
</comment>
<keyword evidence="3" id="KW-1185">Reference proteome</keyword>
<accession>A0ABS0X6B7</accession>
<feature type="region of interest" description="Disordered" evidence="1">
    <location>
        <begin position="1"/>
        <end position="24"/>
    </location>
</feature>
<feature type="region of interest" description="Disordered" evidence="1">
    <location>
        <begin position="36"/>
        <end position="66"/>
    </location>
</feature>
<sequence length="66" mass="6764">MPASERDAQPQPHGLPARPAPSHAYSMSDLLASCAAASAVSTPPAAPQTTTHPAVGHTDERHRDAA</sequence>
<evidence type="ECO:0000256" key="1">
    <source>
        <dbReference type="SAM" id="MobiDB-lite"/>
    </source>
</evidence>
<evidence type="ECO:0000313" key="2">
    <source>
        <dbReference type="EMBL" id="MBJ3808531.1"/>
    </source>
</evidence>
<protein>
    <submittedName>
        <fullName evidence="2">Uncharacterized protein</fullName>
    </submittedName>
</protein>
<evidence type="ECO:0000313" key="3">
    <source>
        <dbReference type="Proteomes" id="UP000634780"/>
    </source>
</evidence>
<reference evidence="2 3" key="1">
    <citation type="submission" date="2020-12" db="EMBL/GenBank/DDBJ databases">
        <title>Streptomyces typhae sp. nov., a novel endophytic actinomycete isolated from the root of cattail pollen (Typha angustifolia L.).</title>
        <authorList>
            <person name="Peng C."/>
            <person name="Liu C."/>
        </authorList>
    </citation>
    <scope>NUCLEOTIDE SEQUENCE [LARGE SCALE GENOMIC DNA]</scope>
    <source>
        <strain evidence="2 3">JCM 4753</strain>
    </source>
</reference>